<name>A0A9P4ULZ2_9PEZI</name>
<organism evidence="16 17">
    <name type="scientific">Polychaeton citri CBS 116435</name>
    <dbReference type="NCBI Taxonomy" id="1314669"/>
    <lineage>
        <taxon>Eukaryota</taxon>
        <taxon>Fungi</taxon>
        <taxon>Dikarya</taxon>
        <taxon>Ascomycota</taxon>
        <taxon>Pezizomycotina</taxon>
        <taxon>Dothideomycetes</taxon>
        <taxon>Dothideomycetidae</taxon>
        <taxon>Capnodiales</taxon>
        <taxon>Capnodiaceae</taxon>
        <taxon>Polychaeton</taxon>
    </lineage>
</organism>
<dbReference type="GO" id="GO:0006879">
    <property type="term" value="P:intracellular iron ion homeostasis"/>
    <property type="evidence" value="ECO:0007669"/>
    <property type="project" value="TreeGrafter"/>
</dbReference>
<keyword evidence="5" id="KW-1003">Cell membrane</keyword>
<dbReference type="OrthoDB" id="167398at2759"/>
<dbReference type="SFLD" id="SFLDS00052">
    <property type="entry name" value="Ferric_Reductase_Domain"/>
    <property type="match status" value="1"/>
</dbReference>
<comment type="caution">
    <text evidence="16">The sequence shown here is derived from an EMBL/GenBank/DDBJ whole genome shotgun (WGS) entry which is preliminary data.</text>
</comment>
<evidence type="ECO:0000256" key="14">
    <source>
        <dbReference type="SAM" id="Phobius"/>
    </source>
</evidence>
<dbReference type="EMBL" id="MU003843">
    <property type="protein sequence ID" value="KAF2717450.1"/>
    <property type="molecule type" value="Genomic_DNA"/>
</dbReference>
<feature type="domain" description="FAD-binding FR-type" evidence="15">
    <location>
        <begin position="393"/>
        <end position="507"/>
    </location>
</feature>
<evidence type="ECO:0000256" key="13">
    <source>
        <dbReference type="SAM" id="MobiDB-lite"/>
    </source>
</evidence>
<dbReference type="InterPro" id="IPR051410">
    <property type="entry name" value="Ferric/Cupric_Reductase"/>
</dbReference>
<keyword evidence="7" id="KW-0249">Electron transport</keyword>
<feature type="compositionally biased region" description="Basic and acidic residues" evidence="13">
    <location>
        <begin position="629"/>
        <end position="648"/>
    </location>
</feature>
<dbReference type="SUPFAM" id="SSF63380">
    <property type="entry name" value="Riboflavin synthase domain-like"/>
    <property type="match status" value="1"/>
</dbReference>
<evidence type="ECO:0000256" key="10">
    <source>
        <dbReference type="ARBA" id="ARBA00023065"/>
    </source>
</evidence>
<evidence type="ECO:0000256" key="5">
    <source>
        <dbReference type="ARBA" id="ARBA00022475"/>
    </source>
</evidence>
<feature type="transmembrane region" description="Helical" evidence="14">
    <location>
        <begin position="369"/>
        <end position="387"/>
    </location>
</feature>
<feature type="transmembrane region" description="Helical" evidence="14">
    <location>
        <begin position="76"/>
        <end position="96"/>
    </location>
</feature>
<evidence type="ECO:0000256" key="1">
    <source>
        <dbReference type="ARBA" id="ARBA00004651"/>
    </source>
</evidence>
<dbReference type="GO" id="GO:0052851">
    <property type="term" value="F:ferric-chelate reductase (NADPH) activity"/>
    <property type="evidence" value="ECO:0007669"/>
    <property type="project" value="UniProtKB-EC"/>
</dbReference>
<keyword evidence="8 14" id="KW-1133">Transmembrane helix</keyword>
<keyword evidence="9" id="KW-0560">Oxidoreductase</keyword>
<evidence type="ECO:0000256" key="9">
    <source>
        <dbReference type="ARBA" id="ARBA00023002"/>
    </source>
</evidence>
<dbReference type="GO" id="GO:0015677">
    <property type="term" value="P:copper ion import"/>
    <property type="evidence" value="ECO:0007669"/>
    <property type="project" value="TreeGrafter"/>
</dbReference>
<dbReference type="GO" id="GO:0006826">
    <property type="term" value="P:iron ion transport"/>
    <property type="evidence" value="ECO:0007669"/>
    <property type="project" value="TreeGrafter"/>
</dbReference>
<dbReference type="InterPro" id="IPR013130">
    <property type="entry name" value="Fe3_Rdtase_TM_dom"/>
</dbReference>
<evidence type="ECO:0000256" key="6">
    <source>
        <dbReference type="ARBA" id="ARBA00022692"/>
    </source>
</evidence>
<feature type="region of interest" description="Disordered" evidence="13">
    <location>
        <begin position="682"/>
        <end position="718"/>
    </location>
</feature>
<evidence type="ECO:0000256" key="3">
    <source>
        <dbReference type="ARBA" id="ARBA00012668"/>
    </source>
</evidence>
<sequence length="847" mass="95813">MPSIAELLTRRSGIPENTTNAWEEAAEMAEENLPESLPLLAKRINVACCNPSSPSGLIEANTIDPWSKSGKYALGWVYFSVILLVLAVCMRAYYLFSDSVRTAIREDENDQAYGDLPGTGDYEMSALRTDRSTHPFFPREHRVSINSTRQLQASVSSIGLINNTIASVRFVIYRPIPSLRFKKGWRPIVFPSLAVACFALSATAFTICYCFIPQPLYWASIQFGSPPLAVRAGMLAVAMMPWIVALSMKASLIAMLTGIGHERLNVLHRWLAWLCLLLSLIHTIPFYVTPVWDEGGMLVFKSYFSGNGIAIYGTGIAALVPLIFLCVHSLPVLRRKFYEVFVVIHVPVSIVFLGMLFWHCNNYLTSWSYLWATMAIWLASYATRLFFLNWANPFRMSWIIGDEAALTLLPEDAVRITIPTQLRWRPGQFVYLRMPGISILENHPFTIASICSDDMISEYGKGYRDMSIVFRPYGGFTKRVLETALDRGPWHTYHAFVDGPYGGMRRRMDAFDHVVLIAGGSGITALISQLLDLIKRMRDGKAVTKSVNVIWAMKRQETMEWFREELRICRDNAPVDSVTCQFFITSAKRNTHNGRPSSTPGRPLSTVLHGKVDDIFHRIASNRYSTTSSKRDSEFIRQDTAGDPRREKELRAEIEDRIKPLPEAHLRPFHPTSKALLSSSFDWRGHSQSPNRPQDLHVSGSLETPHMPPHPTLHEKRRSRPMSLDIEAAQKTALNALFGRGEADERVNFGFPSTPTEFQKNLMRFAFMPAATRTKTGSWTTEWGRPAVPYMLREMSKGWSGRRTCVFVCGPPAMREDVSTAVADLQRLVWQSQDKDEIFLHAENYAL</sequence>
<feature type="transmembrane region" description="Helical" evidence="14">
    <location>
        <begin position="337"/>
        <end position="357"/>
    </location>
</feature>
<evidence type="ECO:0000256" key="8">
    <source>
        <dbReference type="ARBA" id="ARBA00022989"/>
    </source>
</evidence>
<comment type="similarity">
    <text evidence="2">Belongs to the ferric reductase (FRE) family.</text>
</comment>
<dbReference type="Pfam" id="PF01794">
    <property type="entry name" value="Ferric_reduct"/>
    <property type="match status" value="1"/>
</dbReference>
<evidence type="ECO:0000313" key="16">
    <source>
        <dbReference type="EMBL" id="KAF2717450.1"/>
    </source>
</evidence>
<feature type="transmembrane region" description="Helical" evidence="14">
    <location>
        <begin position="270"/>
        <end position="289"/>
    </location>
</feature>
<dbReference type="CDD" id="cd06186">
    <property type="entry name" value="NOX_Duox_like_FAD_NADP"/>
    <property type="match status" value="1"/>
</dbReference>
<keyword evidence="17" id="KW-1185">Reference proteome</keyword>
<evidence type="ECO:0000256" key="2">
    <source>
        <dbReference type="ARBA" id="ARBA00006278"/>
    </source>
</evidence>
<evidence type="ECO:0000313" key="17">
    <source>
        <dbReference type="Proteomes" id="UP000799441"/>
    </source>
</evidence>
<keyword evidence="4" id="KW-0813">Transport</keyword>
<dbReference type="PANTHER" id="PTHR32361:SF23">
    <property type="entry name" value="FERRIC-CHELATE REDUCTASE"/>
    <property type="match status" value="1"/>
</dbReference>
<dbReference type="InterPro" id="IPR013121">
    <property type="entry name" value="Fe_red_NAD-bd_6"/>
</dbReference>
<feature type="transmembrane region" description="Helical" evidence="14">
    <location>
        <begin position="232"/>
        <end position="258"/>
    </location>
</feature>
<dbReference type="InterPro" id="IPR013112">
    <property type="entry name" value="FAD-bd_8"/>
</dbReference>
<feature type="compositionally biased region" description="Polar residues" evidence="13">
    <location>
        <begin position="682"/>
        <end position="692"/>
    </location>
</feature>
<dbReference type="InterPro" id="IPR017938">
    <property type="entry name" value="Riboflavin_synthase-like_b-brl"/>
</dbReference>
<feature type="transmembrane region" description="Helical" evidence="14">
    <location>
        <begin position="188"/>
        <end position="212"/>
    </location>
</feature>
<evidence type="ECO:0000256" key="4">
    <source>
        <dbReference type="ARBA" id="ARBA00022448"/>
    </source>
</evidence>
<accession>A0A9P4ULZ2</accession>
<dbReference type="Pfam" id="PF08022">
    <property type="entry name" value="FAD_binding_8"/>
    <property type="match status" value="1"/>
</dbReference>
<feature type="transmembrane region" description="Helical" evidence="14">
    <location>
        <begin position="514"/>
        <end position="531"/>
    </location>
</feature>
<dbReference type="PANTHER" id="PTHR32361">
    <property type="entry name" value="FERRIC/CUPRIC REDUCTASE TRANSMEMBRANE COMPONENT"/>
    <property type="match status" value="1"/>
</dbReference>
<evidence type="ECO:0000256" key="7">
    <source>
        <dbReference type="ARBA" id="ARBA00022982"/>
    </source>
</evidence>
<dbReference type="Gene3D" id="3.40.50.80">
    <property type="entry name" value="Nucleotide-binding domain of ferredoxin-NADP reductase (FNR) module"/>
    <property type="match status" value="2"/>
</dbReference>
<gene>
    <name evidence="16" type="ORF">K431DRAFT_233079</name>
</gene>
<evidence type="ECO:0000256" key="11">
    <source>
        <dbReference type="ARBA" id="ARBA00023136"/>
    </source>
</evidence>
<dbReference type="InterPro" id="IPR017927">
    <property type="entry name" value="FAD-bd_FR_type"/>
</dbReference>
<dbReference type="EC" id="1.16.1.9" evidence="3"/>
<comment type="catalytic activity">
    <reaction evidence="12">
        <text>2 a Fe(II)-siderophore + NADP(+) + H(+) = 2 a Fe(III)-siderophore + NADPH</text>
        <dbReference type="Rhea" id="RHEA:28795"/>
        <dbReference type="Rhea" id="RHEA-COMP:11342"/>
        <dbReference type="Rhea" id="RHEA-COMP:11344"/>
        <dbReference type="ChEBI" id="CHEBI:15378"/>
        <dbReference type="ChEBI" id="CHEBI:29033"/>
        <dbReference type="ChEBI" id="CHEBI:29034"/>
        <dbReference type="ChEBI" id="CHEBI:57783"/>
        <dbReference type="ChEBI" id="CHEBI:58349"/>
        <dbReference type="EC" id="1.16.1.9"/>
    </reaction>
</comment>
<dbReference type="SFLD" id="SFLDG01168">
    <property type="entry name" value="Ferric_reductase_subgroup_(FRE"/>
    <property type="match status" value="1"/>
</dbReference>
<evidence type="ECO:0000259" key="15">
    <source>
        <dbReference type="PROSITE" id="PS51384"/>
    </source>
</evidence>
<dbReference type="Proteomes" id="UP000799441">
    <property type="component" value="Unassembled WGS sequence"/>
</dbReference>
<protein>
    <recommendedName>
        <fullName evidence="3">ferric-chelate reductase (NADPH)</fullName>
        <ecNumber evidence="3">1.16.1.9</ecNumber>
    </recommendedName>
</protein>
<dbReference type="Pfam" id="PF08030">
    <property type="entry name" value="NAD_binding_6"/>
    <property type="match status" value="1"/>
</dbReference>
<keyword evidence="11 14" id="KW-0472">Membrane</keyword>
<comment type="subcellular location">
    <subcellularLocation>
        <location evidence="1">Cell membrane</location>
        <topology evidence="1">Multi-pass membrane protein</topology>
    </subcellularLocation>
</comment>
<feature type="transmembrane region" description="Helical" evidence="14">
    <location>
        <begin position="309"/>
        <end position="330"/>
    </location>
</feature>
<dbReference type="GO" id="GO:0005886">
    <property type="term" value="C:plasma membrane"/>
    <property type="evidence" value="ECO:0007669"/>
    <property type="project" value="UniProtKB-SubCell"/>
</dbReference>
<reference evidence="16" key="1">
    <citation type="journal article" date="2020" name="Stud. Mycol.">
        <title>101 Dothideomycetes genomes: a test case for predicting lifestyles and emergence of pathogens.</title>
        <authorList>
            <person name="Haridas S."/>
            <person name="Albert R."/>
            <person name="Binder M."/>
            <person name="Bloem J."/>
            <person name="Labutti K."/>
            <person name="Salamov A."/>
            <person name="Andreopoulos B."/>
            <person name="Baker S."/>
            <person name="Barry K."/>
            <person name="Bills G."/>
            <person name="Bluhm B."/>
            <person name="Cannon C."/>
            <person name="Castanera R."/>
            <person name="Culley D."/>
            <person name="Daum C."/>
            <person name="Ezra D."/>
            <person name="Gonzalez J."/>
            <person name="Henrissat B."/>
            <person name="Kuo A."/>
            <person name="Liang C."/>
            <person name="Lipzen A."/>
            <person name="Lutzoni F."/>
            <person name="Magnuson J."/>
            <person name="Mondo S."/>
            <person name="Nolan M."/>
            <person name="Ohm R."/>
            <person name="Pangilinan J."/>
            <person name="Park H.-J."/>
            <person name="Ramirez L."/>
            <person name="Alfaro M."/>
            <person name="Sun H."/>
            <person name="Tritt A."/>
            <person name="Yoshinaga Y."/>
            <person name="Zwiers L.-H."/>
            <person name="Turgeon B."/>
            <person name="Goodwin S."/>
            <person name="Spatafora J."/>
            <person name="Crous P."/>
            <person name="Grigoriev I."/>
        </authorList>
    </citation>
    <scope>NUCLEOTIDE SEQUENCE</scope>
    <source>
        <strain evidence="16">CBS 116435</strain>
    </source>
</reference>
<evidence type="ECO:0000256" key="12">
    <source>
        <dbReference type="ARBA" id="ARBA00048483"/>
    </source>
</evidence>
<proteinExistence type="inferred from homology"/>
<dbReference type="SUPFAM" id="SSF52343">
    <property type="entry name" value="Ferredoxin reductase-like, C-terminal NADP-linked domain"/>
    <property type="match status" value="2"/>
</dbReference>
<keyword evidence="6 14" id="KW-0812">Transmembrane</keyword>
<dbReference type="AlphaFoldDB" id="A0A9P4ULZ2"/>
<keyword evidence="10" id="KW-0406">Ion transport</keyword>
<dbReference type="InterPro" id="IPR039261">
    <property type="entry name" value="FNR_nucleotide-bd"/>
</dbReference>
<feature type="region of interest" description="Disordered" evidence="13">
    <location>
        <begin position="627"/>
        <end position="648"/>
    </location>
</feature>
<dbReference type="PROSITE" id="PS51384">
    <property type="entry name" value="FAD_FR"/>
    <property type="match status" value="1"/>
</dbReference>